<evidence type="ECO:0000259" key="1">
    <source>
        <dbReference type="Pfam" id="PF06985"/>
    </source>
</evidence>
<dbReference type="Pfam" id="PF26639">
    <property type="entry name" value="Het-6_barrel"/>
    <property type="match status" value="1"/>
</dbReference>
<dbReference type="Pfam" id="PF06985">
    <property type="entry name" value="HET"/>
    <property type="match status" value="1"/>
</dbReference>
<dbReference type="Proteomes" id="UP000070700">
    <property type="component" value="Unassembled WGS sequence"/>
</dbReference>
<dbReference type="InterPro" id="IPR010730">
    <property type="entry name" value="HET"/>
</dbReference>
<reference evidence="2 3" key="1">
    <citation type="submission" date="2015-10" db="EMBL/GenBank/DDBJ databases">
        <title>Full genome of DAOMC 229536 Phialocephala scopiformis, a fungal endophyte of spruce producing the potent anti-insectan compound rugulosin.</title>
        <authorList>
            <consortium name="DOE Joint Genome Institute"/>
            <person name="Walker A.K."/>
            <person name="Frasz S.L."/>
            <person name="Seifert K.A."/>
            <person name="Miller J.D."/>
            <person name="Mondo S.J."/>
            <person name="Labutti K."/>
            <person name="Lipzen A."/>
            <person name="Dockter R."/>
            <person name="Kennedy M."/>
            <person name="Grigoriev I.V."/>
            <person name="Spatafora J.W."/>
        </authorList>
    </citation>
    <scope>NUCLEOTIDE SEQUENCE [LARGE SCALE GENOMIC DNA]</scope>
    <source>
        <strain evidence="2 3">CBS 120377</strain>
    </source>
</reference>
<protein>
    <submittedName>
        <fullName evidence="2">HET-domain-containing protein</fullName>
    </submittedName>
</protein>
<feature type="domain" description="Heterokaryon incompatibility" evidence="1">
    <location>
        <begin position="57"/>
        <end position="208"/>
    </location>
</feature>
<dbReference type="KEGG" id="psco:LY89DRAFT_688133"/>
<organism evidence="2 3">
    <name type="scientific">Mollisia scopiformis</name>
    <name type="common">Conifer needle endophyte fungus</name>
    <name type="synonym">Phialocephala scopiformis</name>
    <dbReference type="NCBI Taxonomy" id="149040"/>
    <lineage>
        <taxon>Eukaryota</taxon>
        <taxon>Fungi</taxon>
        <taxon>Dikarya</taxon>
        <taxon>Ascomycota</taxon>
        <taxon>Pezizomycotina</taxon>
        <taxon>Leotiomycetes</taxon>
        <taxon>Helotiales</taxon>
        <taxon>Mollisiaceae</taxon>
        <taxon>Mollisia</taxon>
    </lineage>
</organism>
<sequence>MDHQQEVPQLGNLPPLYHPLDPSKHEIRLLRILPSHDKATTIHCELETTTLDVRPSYRALSYEWNPPNAVKSFARVFVNGHEIDATSNLRHALAHLNDGPSFAYWIDALCINQSDKVERGHQVQSMRSIYHQARQVLVWLGLDSGNMSLGMDLVTELASQGLFPQTKLEARQSLLLAKLVDPLLKPHWDGVIRIFTNTYWSRTWIVQEIVVSLPLETPLLCDLKSIPLEYISSLLRYIKIYVQPIKFGHSLAYDIVLAGRTITELLWHRTRWRELGTDFPPYDMSLLRNLVTYDMQECQDPRDKVYALLGISTPVPGVEFPISYTDPVSEVFRNVAKHIIEGSQRLDILLDCHNASNRSHSAPSWAPDWEHYRRGCRTIYYDTNGWDASSPLSTKGSFRVDNMVLRSRGFIIGEISTISKEFQRSKPVLAAMSFRSWLNFVTSTWEVPSASKRKPRNWLKPLISGWKTPQKQSDKAAKVDTENWESALEALYDAIVKTALQEQVYGITCPFDKFRSYCEKLIYDSELPAETEWPFAVPHDAARYIAGSRLCSIKLSSEKGSGSLGYPGTNYDIDMKNTVGLCPSSAKYGDVVAVLRGCKYPLVLRRVSDGEGYEVINSAYVYGFMKGEVVKMMSEVDIELV</sequence>
<proteinExistence type="predicted"/>
<dbReference type="RefSeq" id="XP_018066784.1">
    <property type="nucleotide sequence ID" value="XM_018215645.1"/>
</dbReference>
<gene>
    <name evidence="2" type="ORF">LY89DRAFT_688133</name>
</gene>
<keyword evidence="3" id="KW-1185">Reference proteome</keyword>
<dbReference type="EMBL" id="KQ947424">
    <property type="protein sequence ID" value="KUJ12429.1"/>
    <property type="molecule type" value="Genomic_DNA"/>
</dbReference>
<evidence type="ECO:0000313" key="3">
    <source>
        <dbReference type="Proteomes" id="UP000070700"/>
    </source>
</evidence>
<dbReference type="OrthoDB" id="3557394at2759"/>
<dbReference type="GeneID" id="28825371"/>
<evidence type="ECO:0000313" key="2">
    <source>
        <dbReference type="EMBL" id="KUJ12429.1"/>
    </source>
</evidence>
<dbReference type="PANTHER" id="PTHR24148:SF64">
    <property type="entry name" value="HETEROKARYON INCOMPATIBILITY DOMAIN-CONTAINING PROTEIN"/>
    <property type="match status" value="1"/>
</dbReference>
<dbReference type="InParanoid" id="A0A194WXM4"/>
<dbReference type="InterPro" id="IPR052895">
    <property type="entry name" value="HetReg/Transcr_Mod"/>
</dbReference>
<dbReference type="AlphaFoldDB" id="A0A194WXM4"/>
<name>A0A194WXM4_MOLSC</name>
<dbReference type="PANTHER" id="PTHR24148">
    <property type="entry name" value="ANKYRIN REPEAT DOMAIN-CONTAINING PROTEIN 39 HOMOLOG-RELATED"/>
    <property type="match status" value="1"/>
</dbReference>
<accession>A0A194WXM4</accession>